<feature type="coiled-coil region" evidence="6">
    <location>
        <begin position="239"/>
        <end position="273"/>
    </location>
</feature>
<evidence type="ECO:0000256" key="2">
    <source>
        <dbReference type="ARBA" id="ARBA00006190"/>
    </source>
</evidence>
<evidence type="ECO:0000313" key="8">
    <source>
        <dbReference type="Proteomes" id="UP000094112"/>
    </source>
</evidence>
<sequence length="389" mass="45015">MSKVRDCVTSHSLFTKSRLYSLYSDFRKLKEVNPYGYEANMIAWKSLVETFFQKQVLKDIFVLSTDGLLEELTLAEYGKPMSLDLVLDELIATGDLIPIKQYKQRTDSIYSRKWIRPMLNWTVNRFIYDTSYKIGDRKHQLKSDKLISKNLLEDYVKELENKTALENLSTHSRNVFTKLELLSYLNALNIHLYGKIVKLSDLDYDILLTYLERDVHKVKVKGDIVKFGTDEVTEEDESIAEIKSTLKSLNSKTEELQQKLDNVSLRLKESLRNKNNKDLSLNLLRSKKLAENSLSTQLSLTNQLESVMYKIDESSSNVQLLKALENGTVILKSLNSQIGGVERVEKIMDDLEEETYQNDKIAAEFNRLDTQVDDSEIEAEFEEMLSQEK</sequence>
<protein>
    <recommendedName>
        <fullName evidence="4">Vacuolar-sorting protein SNF7</fullName>
    </recommendedName>
    <alternativeName>
        <fullName evidence="5">Vacuolar protein-sorting-associated protein 32</fullName>
    </alternativeName>
</protein>
<feature type="non-terminal residue" evidence="7">
    <location>
        <position position="389"/>
    </location>
</feature>
<dbReference type="AlphaFoldDB" id="A0A1E3P3A5"/>
<evidence type="ECO:0000256" key="5">
    <source>
        <dbReference type="ARBA" id="ARBA00042586"/>
    </source>
</evidence>
<gene>
    <name evidence="7" type="ORF">WICANDRAFT_21736</name>
</gene>
<comment type="subcellular location">
    <subcellularLocation>
        <location evidence="1">Endosome</location>
    </subcellularLocation>
</comment>
<dbReference type="InterPro" id="IPR005024">
    <property type="entry name" value="Snf7_fam"/>
</dbReference>
<keyword evidence="6" id="KW-0175">Coiled coil</keyword>
<keyword evidence="8" id="KW-1185">Reference proteome</keyword>
<dbReference type="PANTHER" id="PTHR22761">
    <property type="entry name" value="CHARGED MULTIVESICULAR BODY PROTEIN"/>
    <property type="match status" value="1"/>
</dbReference>
<dbReference type="Pfam" id="PF25880">
    <property type="entry name" value="WHD_CHMP7_1st"/>
    <property type="match status" value="1"/>
</dbReference>
<evidence type="ECO:0000256" key="4">
    <source>
        <dbReference type="ARBA" id="ARBA00040017"/>
    </source>
</evidence>
<dbReference type="Gene3D" id="6.10.140.1230">
    <property type="match status" value="1"/>
</dbReference>
<dbReference type="GeneID" id="30198164"/>
<evidence type="ECO:0000256" key="6">
    <source>
        <dbReference type="SAM" id="Coils"/>
    </source>
</evidence>
<dbReference type="GO" id="GO:0032511">
    <property type="term" value="P:late endosome to vacuole transport via multivesicular body sorting pathway"/>
    <property type="evidence" value="ECO:0007669"/>
    <property type="project" value="TreeGrafter"/>
</dbReference>
<proteinExistence type="inferred from homology"/>
<dbReference type="GO" id="GO:0005771">
    <property type="term" value="C:multivesicular body"/>
    <property type="evidence" value="ECO:0007669"/>
    <property type="project" value="TreeGrafter"/>
</dbReference>
<dbReference type="GO" id="GO:0000815">
    <property type="term" value="C:ESCRT III complex"/>
    <property type="evidence" value="ECO:0007669"/>
    <property type="project" value="TreeGrafter"/>
</dbReference>
<reference evidence="7 8" key="1">
    <citation type="journal article" date="2016" name="Proc. Natl. Acad. Sci. U.S.A.">
        <title>Comparative genomics of biotechnologically important yeasts.</title>
        <authorList>
            <person name="Riley R."/>
            <person name="Haridas S."/>
            <person name="Wolfe K.H."/>
            <person name="Lopes M.R."/>
            <person name="Hittinger C.T."/>
            <person name="Goeker M."/>
            <person name="Salamov A.A."/>
            <person name="Wisecaver J.H."/>
            <person name="Long T.M."/>
            <person name="Calvey C.H."/>
            <person name="Aerts A.L."/>
            <person name="Barry K.W."/>
            <person name="Choi C."/>
            <person name="Clum A."/>
            <person name="Coughlan A.Y."/>
            <person name="Deshpande S."/>
            <person name="Douglass A.P."/>
            <person name="Hanson S.J."/>
            <person name="Klenk H.-P."/>
            <person name="LaButti K.M."/>
            <person name="Lapidus A."/>
            <person name="Lindquist E.A."/>
            <person name="Lipzen A.M."/>
            <person name="Meier-Kolthoff J.P."/>
            <person name="Ohm R.A."/>
            <person name="Otillar R.P."/>
            <person name="Pangilinan J.L."/>
            <person name="Peng Y."/>
            <person name="Rokas A."/>
            <person name="Rosa C.A."/>
            <person name="Scheuner C."/>
            <person name="Sibirny A.A."/>
            <person name="Slot J.C."/>
            <person name="Stielow J.B."/>
            <person name="Sun H."/>
            <person name="Kurtzman C.P."/>
            <person name="Blackwell M."/>
            <person name="Grigoriev I.V."/>
            <person name="Jeffries T.W."/>
        </authorList>
    </citation>
    <scope>NUCLEOTIDE SEQUENCE [LARGE SCALE GENOMIC DNA]</scope>
    <source>
        <strain evidence="8">ATCC 58044 / CBS 1984 / NCYC 433 / NRRL Y-366-8</strain>
    </source>
</reference>
<name>A0A1E3P3A5_WICAA</name>
<dbReference type="GO" id="GO:0009898">
    <property type="term" value="C:cytoplasmic side of plasma membrane"/>
    <property type="evidence" value="ECO:0007669"/>
    <property type="project" value="TreeGrafter"/>
</dbReference>
<accession>A0A1E3P3A5</accession>
<evidence type="ECO:0000256" key="1">
    <source>
        <dbReference type="ARBA" id="ARBA00004177"/>
    </source>
</evidence>
<dbReference type="OrthoDB" id="10250120at2759"/>
<dbReference type="STRING" id="683960.A0A1E3P3A5"/>
<organism evidence="7 8">
    <name type="scientific">Wickerhamomyces anomalus (strain ATCC 58044 / CBS 1984 / NCYC 433 / NRRL Y-366-8)</name>
    <name type="common">Yeast</name>
    <name type="synonym">Hansenula anomala</name>
    <dbReference type="NCBI Taxonomy" id="683960"/>
    <lineage>
        <taxon>Eukaryota</taxon>
        <taxon>Fungi</taxon>
        <taxon>Dikarya</taxon>
        <taxon>Ascomycota</taxon>
        <taxon>Saccharomycotina</taxon>
        <taxon>Saccharomycetes</taxon>
        <taxon>Phaffomycetales</taxon>
        <taxon>Wickerhamomycetaceae</taxon>
        <taxon>Wickerhamomyces</taxon>
    </lineage>
</organism>
<dbReference type="Pfam" id="PF03357">
    <property type="entry name" value="Snf7"/>
    <property type="match status" value="1"/>
</dbReference>
<keyword evidence="3" id="KW-0967">Endosome</keyword>
<comment type="similarity">
    <text evidence="2">Belongs to the SNF7 family.</text>
</comment>
<dbReference type="RefSeq" id="XP_019039040.1">
    <property type="nucleotide sequence ID" value="XM_019180918.1"/>
</dbReference>
<evidence type="ECO:0000256" key="3">
    <source>
        <dbReference type="ARBA" id="ARBA00022753"/>
    </source>
</evidence>
<dbReference type="PANTHER" id="PTHR22761:SF10">
    <property type="entry name" value="GH13992P"/>
    <property type="match status" value="1"/>
</dbReference>
<dbReference type="EMBL" id="KV454210">
    <property type="protein sequence ID" value="ODQ59833.1"/>
    <property type="molecule type" value="Genomic_DNA"/>
</dbReference>
<evidence type="ECO:0000313" key="7">
    <source>
        <dbReference type="EMBL" id="ODQ59833.1"/>
    </source>
</evidence>
<dbReference type="Proteomes" id="UP000094112">
    <property type="component" value="Unassembled WGS sequence"/>
</dbReference>
<dbReference type="GO" id="GO:0006900">
    <property type="term" value="P:vesicle budding from membrane"/>
    <property type="evidence" value="ECO:0007669"/>
    <property type="project" value="TreeGrafter"/>
</dbReference>